<sequence>MDGAVIGGVVFEIQGVTEGVVTEIGGVAAAAAADSGDEVGALFLETAWLLKGGATNNPWPDAVMRKATRKAESGLKLVIRRVENIVPVAAWVV</sequence>
<evidence type="ECO:0000313" key="1">
    <source>
        <dbReference type="EMBL" id="OIW18614.1"/>
    </source>
</evidence>
<accession>A0A4P1RUK1</accession>
<organism evidence="1 2">
    <name type="scientific">Lupinus angustifolius</name>
    <name type="common">Narrow-leaved blue lupine</name>
    <dbReference type="NCBI Taxonomy" id="3871"/>
    <lineage>
        <taxon>Eukaryota</taxon>
        <taxon>Viridiplantae</taxon>
        <taxon>Streptophyta</taxon>
        <taxon>Embryophyta</taxon>
        <taxon>Tracheophyta</taxon>
        <taxon>Spermatophyta</taxon>
        <taxon>Magnoliopsida</taxon>
        <taxon>eudicotyledons</taxon>
        <taxon>Gunneridae</taxon>
        <taxon>Pentapetalae</taxon>
        <taxon>rosids</taxon>
        <taxon>fabids</taxon>
        <taxon>Fabales</taxon>
        <taxon>Fabaceae</taxon>
        <taxon>Papilionoideae</taxon>
        <taxon>50 kb inversion clade</taxon>
        <taxon>genistoids sensu lato</taxon>
        <taxon>core genistoids</taxon>
        <taxon>Genisteae</taxon>
        <taxon>Lupinus</taxon>
    </lineage>
</organism>
<dbReference type="Proteomes" id="UP000188354">
    <property type="component" value="Chromosome LG01"/>
</dbReference>
<reference evidence="1 2" key="1">
    <citation type="journal article" date="2017" name="Plant Biotechnol. J.">
        <title>A comprehensive draft genome sequence for lupin (Lupinus angustifolius), an emerging health food: insights into plant-microbe interactions and legume evolution.</title>
        <authorList>
            <person name="Hane J.K."/>
            <person name="Ming Y."/>
            <person name="Kamphuis L.G."/>
            <person name="Nelson M.N."/>
            <person name="Garg G."/>
            <person name="Atkins C.A."/>
            <person name="Bayer P.E."/>
            <person name="Bravo A."/>
            <person name="Bringans S."/>
            <person name="Cannon S."/>
            <person name="Edwards D."/>
            <person name="Foley R."/>
            <person name="Gao L.L."/>
            <person name="Harrison M.J."/>
            <person name="Huang W."/>
            <person name="Hurgobin B."/>
            <person name="Li S."/>
            <person name="Liu C.W."/>
            <person name="McGrath A."/>
            <person name="Morahan G."/>
            <person name="Murray J."/>
            <person name="Weller J."/>
            <person name="Jian J."/>
            <person name="Singh K.B."/>
        </authorList>
    </citation>
    <scope>NUCLEOTIDE SEQUENCE [LARGE SCALE GENOMIC DNA]</scope>
    <source>
        <strain evidence="2">cv. Tanjil</strain>
        <tissue evidence="1">Whole plant</tissue>
    </source>
</reference>
<dbReference type="AlphaFoldDB" id="A0A4P1RUK1"/>
<evidence type="ECO:0000313" key="2">
    <source>
        <dbReference type="Proteomes" id="UP000188354"/>
    </source>
</evidence>
<gene>
    <name evidence="1" type="ORF">TanjilG_13366</name>
</gene>
<dbReference type="Gramene" id="OIW18614">
    <property type="protein sequence ID" value="OIW18614"/>
    <property type="gene ID" value="TanjilG_13366"/>
</dbReference>
<dbReference type="EMBL" id="CM007361">
    <property type="protein sequence ID" value="OIW18614.1"/>
    <property type="molecule type" value="Genomic_DNA"/>
</dbReference>
<proteinExistence type="predicted"/>
<keyword evidence="2" id="KW-1185">Reference proteome</keyword>
<protein>
    <submittedName>
        <fullName evidence="1">Uncharacterized protein</fullName>
    </submittedName>
</protein>
<name>A0A4P1RUK1_LUPAN</name>